<reference evidence="2" key="1">
    <citation type="submission" date="2022-11" db="EMBL/GenBank/DDBJ databases">
        <title>Minimal conservation of predation-associated metabolite biosynthetic gene clusters underscores biosynthetic potential of Myxococcota including descriptions for ten novel species: Archangium lansinium sp. nov., Myxococcus landrumus sp. nov., Nannocystis bai.</title>
        <authorList>
            <person name="Ahearne A."/>
            <person name="Stevens C."/>
            <person name="Dowd S."/>
        </authorList>
    </citation>
    <scope>NUCLEOTIDE SEQUENCE</scope>
    <source>
        <strain evidence="2">Fl3</strain>
    </source>
</reference>
<dbReference type="RefSeq" id="WP_269033693.1">
    <property type="nucleotide sequence ID" value="NZ_CP114040.1"/>
</dbReference>
<protein>
    <submittedName>
        <fullName evidence="2">SBBP repeat-containing protein</fullName>
    </submittedName>
</protein>
<dbReference type="InterPro" id="IPR010620">
    <property type="entry name" value="SBBP_repeat"/>
</dbReference>
<feature type="signal peptide" evidence="1">
    <location>
        <begin position="1"/>
        <end position="32"/>
    </location>
</feature>
<dbReference type="PANTHER" id="PTHR35580:SF1">
    <property type="entry name" value="PHYTASE-LIKE DOMAIN-CONTAINING PROTEIN"/>
    <property type="match status" value="1"/>
</dbReference>
<organism evidence="2 3">
    <name type="scientific">Nannocystis punicea</name>
    <dbReference type="NCBI Taxonomy" id="2995304"/>
    <lineage>
        <taxon>Bacteria</taxon>
        <taxon>Pseudomonadati</taxon>
        <taxon>Myxococcota</taxon>
        <taxon>Polyangia</taxon>
        <taxon>Nannocystales</taxon>
        <taxon>Nannocystaceae</taxon>
        <taxon>Nannocystis</taxon>
    </lineage>
</organism>
<evidence type="ECO:0000256" key="1">
    <source>
        <dbReference type="SAM" id="SignalP"/>
    </source>
</evidence>
<evidence type="ECO:0000313" key="3">
    <source>
        <dbReference type="Proteomes" id="UP001164459"/>
    </source>
</evidence>
<gene>
    <name evidence="2" type="ORF">O0S08_34510</name>
</gene>
<evidence type="ECO:0000313" key="2">
    <source>
        <dbReference type="EMBL" id="WAS91329.1"/>
    </source>
</evidence>
<keyword evidence="1" id="KW-0732">Signal</keyword>
<dbReference type="InterPro" id="IPR052918">
    <property type="entry name" value="Motility_Chemotaxis_Reg"/>
</dbReference>
<accession>A0ABY7GWZ0</accession>
<keyword evidence="3" id="KW-1185">Reference proteome</keyword>
<name>A0ABY7GWZ0_9BACT</name>
<dbReference type="Proteomes" id="UP001164459">
    <property type="component" value="Chromosome"/>
</dbReference>
<proteinExistence type="predicted"/>
<dbReference type="PANTHER" id="PTHR35580">
    <property type="entry name" value="CELL SURFACE GLYCOPROTEIN (S-LAYER PROTEIN)-LIKE PROTEIN"/>
    <property type="match status" value="1"/>
</dbReference>
<dbReference type="Pfam" id="PF06739">
    <property type="entry name" value="SBBP"/>
    <property type="match status" value="1"/>
</dbReference>
<feature type="chain" id="PRO_5045268601" evidence="1">
    <location>
        <begin position="33"/>
        <end position="497"/>
    </location>
</feature>
<dbReference type="EMBL" id="CP114040">
    <property type="protein sequence ID" value="WAS91329.1"/>
    <property type="molecule type" value="Genomic_DNA"/>
</dbReference>
<sequence>MKLILVHKGLSLRLALGLGVAVAAAAATEARADPTLLWSTYYGDGPDATGASDVAFDSNSALVNVGATWATGGIAGNSPGNVIHDSTFGGGTLQDGFVTKLDFSGARQWGTYYGGAGLDFFNRVAVDGSNNVIAFGDTTSSNTNNVIATVNDTTFGGFIDGMLVKFNANGSRAWGSYVGGNGVDHGNGVCVGSTGTIYVVGSTTSTDLPTATSSHQEDLVGSTDAFIAKISSSGTPLWFTYYGGTGGSTVAHGCVVDSSHNIYVVGDTSATMGIAKSGWDNTNSGGGDAFLAKFTTNGFLLEATYYGGTEEDAGHAIDLDASGNVYIAGYTESPDTNLDLIDTIGTSLQDERDGFVAKFDTNLDRVWGRYYGGSSSIGSNIDMFWDLEVEGGAVLLSGDTTSEDLISTPDAFWTDFGGTNDAMFVALDASDGDAFFATYIASDDETSFDRAGGVAGTFAHAAVAGVGGDGLATAGAHDSSFSGVGDGFIMLIRMFTI</sequence>